<dbReference type="InterPro" id="IPR008906">
    <property type="entry name" value="HATC_C_dom"/>
</dbReference>
<keyword evidence="2" id="KW-0479">Metal-binding</keyword>
<feature type="compositionally biased region" description="Polar residues" evidence="8">
    <location>
        <begin position="104"/>
        <end position="115"/>
    </location>
</feature>
<dbReference type="InterPro" id="IPR036236">
    <property type="entry name" value="Znf_C2H2_sf"/>
</dbReference>
<dbReference type="AlphaFoldDB" id="A0A8K0K316"/>
<dbReference type="GO" id="GO:0005634">
    <property type="term" value="C:nucleus"/>
    <property type="evidence" value="ECO:0007669"/>
    <property type="project" value="UniProtKB-SubCell"/>
</dbReference>
<dbReference type="SUPFAM" id="SSF53098">
    <property type="entry name" value="Ribonuclease H-like"/>
    <property type="match status" value="1"/>
</dbReference>
<evidence type="ECO:0000256" key="7">
    <source>
        <dbReference type="PROSITE-ProRule" id="PRU00027"/>
    </source>
</evidence>
<dbReference type="SUPFAM" id="SSF57667">
    <property type="entry name" value="beta-beta-alpha zinc fingers"/>
    <property type="match status" value="1"/>
</dbReference>
<keyword evidence="4" id="KW-0862">Zinc</keyword>
<dbReference type="Pfam" id="PF05699">
    <property type="entry name" value="Dimer_Tnp_hAT"/>
    <property type="match status" value="1"/>
</dbReference>
<dbReference type="Proteomes" id="UP000792457">
    <property type="component" value="Unassembled WGS sequence"/>
</dbReference>
<feature type="region of interest" description="Disordered" evidence="8">
    <location>
        <begin position="602"/>
        <end position="626"/>
    </location>
</feature>
<proteinExistence type="predicted"/>
<dbReference type="InterPro" id="IPR012337">
    <property type="entry name" value="RNaseH-like_sf"/>
</dbReference>
<evidence type="ECO:0000256" key="5">
    <source>
        <dbReference type="ARBA" id="ARBA00023125"/>
    </source>
</evidence>
<feature type="domain" description="BED-type" evidence="9">
    <location>
        <begin position="22"/>
        <end position="80"/>
    </location>
</feature>
<name>A0A8K0K316_LADFU</name>
<keyword evidence="11" id="KW-1185">Reference proteome</keyword>
<comment type="caution">
    <text evidence="10">The sequence shown here is derived from an EMBL/GenBank/DDBJ whole genome shotgun (WGS) entry which is preliminary data.</text>
</comment>
<evidence type="ECO:0000256" key="8">
    <source>
        <dbReference type="SAM" id="MobiDB-lite"/>
    </source>
</evidence>
<evidence type="ECO:0000259" key="9">
    <source>
        <dbReference type="PROSITE" id="PS50808"/>
    </source>
</evidence>
<dbReference type="EMBL" id="KZ308294">
    <property type="protein sequence ID" value="KAG8226737.1"/>
    <property type="molecule type" value="Genomic_DNA"/>
</dbReference>
<dbReference type="PROSITE" id="PS50808">
    <property type="entry name" value="ZF_BED"/>
    <property type="match status" value="1"/>
</dbReference>
<sequence length="737" mass="83001">MFARMLEEKHTYTYKKLVVPMSMRSIYWRYFGFPATDEGDILTKVKIICVLCKTQISYNRNTSNLRMHLQNKHSQELAELEANAPPRRPPPDAKEKRAQKKALKQNSFEGPTHIYTTSADGTVQIDGDIQFFTTGSPSSVNLNNVPGIDNMGNQNLRVLFKSNSQMPDQNVAIILPEENMNSQSQSMVDGKSVSDAIVEFVVLDLQLPDVVEGRGFQRLIATLKSPCEIPSKNKLEEELIPKVYDSFREVVYANVCAANELGLSIEEWTSANGQAYLTLAVHYQNQEPELERKVLSTVQCSPNMEAGGWSATFDTLFQEWGVQCERVTAVVAATSRDDILMALESKGLPIVPCLVHSLQESATACFQQPFVAPVITKVRDVITFILQTEVLVRKVMKYRFLINPSSPYLIFWDLTLAAALRVQEQMHQLEERALLLDYPKAWASTYVMLERFLEREKILSSFFAGEGDIENVVGFPPNMALTQEEWAVVKDVVIVLEPFKVTIMTLSEEKTPLISLLKPLLWQLVSTHLKTKETDSPVACELKEALSESLCNRYSDRRVSRLLQTATTLDPRFKLLPYATEDEKIAVEEHIKEVLVQITNEGESGNQEDELDSKVSTCDEPSKSKKSRLSGMELLLGDLCTLRSEKPAEERAELELVQYQSESPAPLDHCPLVWWAAEAAKCPRLARVARRHGCVPACVVPPQRIPLEAQVLFDVRRAALSPNIVDKLLFLNANHNV</sequence>
<dbReference type="GO" id="GO:0046983">
    <property type="term" value="F:protein dimerization activity"/>
    <property type="evidence" value="ECO:0007669"/>
    <property type="project" value="InterPro"/>
</dbReference>
<feature type="region of interest" description="Disordered" evidence="8">
    <location>
        <begin position="81"/>
        <end position="115"/>
    </location>
</feature>
<evidence type="ECO:0000256" key="6">
    <source>
        <dbReference type="ARBA" id="ARBA00023242"/>
    </source>
</evidence>
<dbReference type="GO" id="GO:0006357">
    <property type="term" value="P:regulation of transcription by RNA polymerase II"/>
    <property type="evidence" value="ECO:0007669"/>
    <property type="project" value="TreeGrafter"/>
</dbReference>
<dbReference type="GO" id="GO:0003677">
    <property type="term" value="F:DNA binding"/>
    <property type="evidence" value="ECO:0007669"/>
    <property type="project" value="UniProtKB-KW"/>
</dbReference>
<reference evidence="10" key="1">
    <citation type="submission" date="2013-04" db="EMBL/GenBank/DDBJ databases">
        <authorList>
            <person name="Qu J."/>
            <person name="Murali S.C."/>
            <person name="Bandaranaike D."/>
            <person name="Bellair M."/>
            <person name="Blankenburg K."/>
            <person name="Chao H."/>
            <person name="Dinh H."/>
            <person name="Doddapaneni H."/>
            <person name="Downs B."/>
            <person name="Dugan-Rocha S."/>
            <person name="Elkadiri S."/>
            <person name="Gnanaolivu R.D."/>
            <person name="Hernandez B."/>
            <person name="Javaid M."/>
            <person name="Jayaseelan J.C."/>
            <person name="Lee S."/>
            <person name="Li M."/>
            <person name="Ming W."/>
            <person name="Munidasa M."/>
            <person name="Muniz J."/>
            <person name="Nguyen L."/>
            <person name="Ongeri F."/>
            <person name="Osuji N."/>
            <person name="Pu L.-L."/>
            <person name="Puazo M."/>
            <person name="Qu C."/>
            <person name="Quiroz J."/>
            <person name="Raj R."/>
            <person name="Weissenberger G."/>
            <person name="Xin Y."/>
            <person name="Zou X."/>
            <person name="Han Y."/>
            <person name="Richards S."/>
            <person name="Worley K."/>
            <person name="Muzny D."/>
            <person name="Gibbs R."/>
        </authorList>
    </citation>
    <scope>NUCLEOTIDE SEQUENCE</scope>
    <source>
        <strain evidence="10">Sampled in the wild</strain>
    </source>
</reference>
<evidence type="ECO:0000313" key="10">
    <source>
        <dbReference type="EMBL" id="KAG8226737.1"/>
    </source>
</evidence>
<evidence type="ECO:0000256" key="3">
    <source>
        <dbReference type="ARBA" id="ARBA00022771"/>
    </source>
</evidence>
<dbReference type="InterPro" id="IPR052717">
    <property type="entry name" value="Vacuolar_transposase_reg"/>
</dbReference>
<protein>
    <recommendedName>
        <fullName evidence="9">BED-type domain-containing protein</fullName>
    </recommendedName>
</protein>
<evidence type="ECO:0000256" key="2">
    <source>
        <dbReference type="ARBA" id="ARBA00022723"/>
    </source>
</evidence>
<keyword evidence="6" id="KW-0539">Nucleus</keyword>
<evidence type="ECO:0000256" key="1">
    <source>
        <dbReference type="ARBA" id="ARBA00004123"/>
    </source>
</evidence>
<evidence type="ECO:0000313" key="11">
    <source>
        <dbReference type="Proteomes" id="UP000792457"/>
    </source>
</evidence>
<dbReference type="OrthoDB" id="1607513at2759"/>
<organism evidence="10 11">
    <name type="scientific">Ladona fulva</name>
    <name type="common">Scarce chaser dragonfly</name>
    <name type="synonym">Libellula fulva</name>
    <dbReference type="NCBI Taxonomy" id="123851"/>
    <lineage>
        <taxon>Eukaryota</taxon>
        <taxon>Metazoa</taxon>
        <taxon>Ecdysozoa</taxon>
        <taxon>Arthropoda</taxon>
        <taxon>Hexapoda</taxon>
        <taxon>Insecta</taxon>
        <taxon>Pterygota</taxon>
        <taxon>Palaeoptera</taxon>
        <taxon>Odonata</taxon>
        <taxon>Epiprocta</taxon>
        <taxon>Anisoptera</taxon>
        <taxon>Libelluloidea</taxon>
        <taxon>Libellulidae</taxon>
        <taxon>Ladona</taxon>
    </lineage>
</organism>
<reference evidence="10" key="2">
    <citation type="submission" date="2017-10" db="EMBL/GenBank/DDBJ databases">
        <title>Ladona fulva Genome sequencing and assembly.</title>
        <authorList>
            <person name="Murali S."/>
            <person name="Richards S."/>
            <person name="Bandaranaike D."/>
            <person name="Bellair M."/>
            <person name="Blankenburg K."/>
            <person name="Chao H."/>
            <person name="Dinh H."/>
            <person name="Doddapaneni H."/>
            <person name="Dugan-Rocha S."/>
            <person name="Elkadiri S."/>
            <person name="Gnanaolivu R."/>
            <person name="Hernandez B."/>
            <person name="Skinner E."/>
            <person name="Javaid M."/>
            <person name="Lee S."/>
            <person name="Li M."/>
            <person name="Ming W."/>
            <person name="Munidasa M."/>
            <person name="Muniz J."/>
            <person name="Nguyen L."/>
            <person name="Hughes D."/>
            <person name="Osuji N."/>
            <person name="Pu L.-L."/>
            <person name="Puazo M."/>
            <person name="Qu C."/>
            <person name="Quiroz J."/>
            <person name="Raj R."/>
            <person name="Weissenberger G."/>
            <person name="Xin Y."/>
            <person name="Zou X."/>
            <person name="Han Y."/>
            <person name="Worley K."/>
            <person name="Muzny D."/>
            <person name="Gibbs R."/>
        </authorList>
    </citation>
    <scope>NUCLEOTIDE SEQUENCE</scope>
    <source>
        <strain evidence="10">Sampled in the wild</strain>
    </source>
</reference>
<dbReference type="Pfam" id="PF02892">
    <property type="entry name" value="zf-BED"/>
    <property type="match status" value="1"/>
</dbReference>
<dbReference type="PANTHER" id="PTHR46169">
    <property type="entry name" value="DNA REPLICATION-RELATED ELEMENT FACTOR, ISOFORM A"/>
    <property type="match status" value="1"/>
</dbReference>
<accession>A0A8K0K316</accession>
<keyword evidence="5" id="KW-0238">DNA-binding</keyword>
<dbReference type="GO" id="GO:0008270">
    <property type="term" value="F:zinc ion binding"/>
    <property type="evidence" value="ECO:0007669"/>
    <property type="project" value="UniProtKB-KW"/>
</dbReference>
<dbReference type="PANTHER" id="PTHR46169:SF15">
    <property type="entry name" value="INNER CENTROMERE PROTEIN A-LIKE ISOFORM X1-RELATED"/>
    <property type="match status" value="1"/>
</dbReference>
<evidence type="ECO:0000256" key="4">
    <source>
        <dbReference type="ARBA" id="ARBA00022833"/>
    </source>
</evidence>
<dbReference type="SMART" id="SM00614">
    <property type="entry name" value="ZnF_BED"/>
    <property type="match status" value="1"/>
</dbReference>
<gene>
    <name evidence="10" type="ORF">J437_LFUL004388</name>
</gene>
<dbReference type="InterPro" id="IPR003656">
    <property type="entry name" value="Znf_BED"/>
</dbReference>
<comment type="subcellular location">
    <subcellularLocation>
        <location evidence="1">Nucleus</location>
    </subcellularLocation>
</comment>
<keyword evidence="3 7" id="KW-0863">Zinc-finger</keyword>